<gene>
    <name evidence="1" type="ORF">DEJ51_22855</name>
</gene>
<evidence type="ECO:0008006" key="3">
    <source>
        <dbReference type="Google" id="ProtNLM"/>
    </source>
</evidence>
<name>A0A5P2DR76_STRVZ</name>
<proteinExistence type="predicted"/>
<dbReference type="EMBL" id="CP029189">
    <property type="protein sequence ID" value="QES56668.1"/>
    <property type="molecule type" value="Genomic_DNA"/>
</dbReference>
<protein>
    <recommendedName>
        <fullName evidence="3">SnoaL-like domain-containing protein</fullName>
    </recommendedName>
</protein>
<dbReference type="AlphaFoldDB" id="A0A5P2DR76"/>
<accession>A0A5P2DR76</accession>
<dbReference type="Proteomes" id="UP000324101">
    <property type="component" value="Chromosome"/>
</dbReference>
<dbReference type="SUPFAM" id="SSF54427">
    <property type="entry name" value="NTF2-like"/>
    <property type="match status" value="1"/>
</dbReference>
<reference evidence="1 2" key="1">
    <citation type="submission" date="2018-05" db="EMBL/GenBank/DDBJ databases">
        <title>Streptomyces venezuelae.</title>
        <authorList>
            <person name="Kim W."/>
            <person name="Lee N."/>
            <person name="Cho B.-K."/>
        </authorList>
    </citation>
    <scope>NUCLEOTIDE SEQUENCE [LARGE SCALE GENOMIC DNA]</scope>
    <source>
        <strain evidence="1 2">ATCC 21018</strain>
    </source>
</reference>
<evidence type="ECO:0000313" key="1">
    <source>
        <dbReference type="EMBL" id="QES56668.1"/>
    </source>
</evidence>
<dbReference type="GO" id="GO:0030638">
    <property type="term" value="P:polyketide metabolic process"/>
    <property type="evidence" value="ECO:0007669"/>
    <property type="project" value="InterPro"/>
</dbReference>
<dbReference type="InterPro" id="IPR032710">
    <property type="entry name" value="NTF2-like_dom_sf"/>
</dbReference>
<evidence type="ECO:0000313" key="2">
    <source>
        <dbReference type="Proteomes" id="UP000324101"/>
    </source>
</evidence>
<organism evidence="1 2">
    <name type="scientific">Streptomyces venezuelae</name>
    <dbReference type="NCBI Taxonomy" id="54571"/>
    <lineage>
        <taxon>Bacteria</taxon>
        <taxon>Bacillati</taxon>
        <taxon>Actinomycetota</taxon>
        <taxon>Actinomycetes</taxon>
        <taxon>Kitasatosporales</taxon>
        <taxon>Streptomycetaceae</taxon>
        <taxon>Streptomyces</taxon>
    </lineage>
</organism>
<sequence length="157" mass="17411">MDVMNAFDTKTLVEQWLAMWNGDLQIAERIIAPSLRVHLPAFGMPPEETVNDPETMARWIGLFRSSFSVASFHCELGPFTDGDHVISRFRFTGTWTSGRPAVASAPPGTEVSFAGVDTLRIEHGRVAEYWLTDDQLDLYAQLGAVRGVAPQPVPQHN</sequence>
<dbReference type="InterPro" id="IPR009959">
    <property type="entry name" value="Cyclase_SnoaL-like"/>
</dbReference>
<dbReference type="Gene3D" id="3.10.450.50">
    <property type="match status" value="1"/>
</dbReference>
<dbReference type="Pfam" id="PF07366">
    <property type="entry name" value="SnoaL"/>
    <property type="match status" value="1"/>
</dbReference>